<dbReference type="SUPFAM" id="SSF53850">
    <property type="entry name" value="Periplasmic binding protein-like II"/>
    <property type="match status" value="2"/>
</dbReference>
<evidence type="ECO:0000313" key="6">
    <source>
        <dbReference type="Proteomes" id="UP001500886"/>
    </source>
</evidence>
<accession>A0ABP6GA41</accession>
<evidence type="ECO:0000256" key="2">
    <source>
        <dbReference type="SAM" id="SignalP"/>
    </source>
</evidence>
<evidence type="ECO:0000313" key="4">
    <source>
        <dbReference type="EMBL" id="GAA2719890.1"/>
    </source>
</evidence>
<proteinExistence type="predicted"/>
<sequence length="738" mass="77897">MGGMWSSRTRPRSTRARTPRSRTSRSLALLAAVLLPLPVLAGCAGGGEDEAEGPAAPPDIAAVPRAKVADQGTLTWAVDALPATYNAFHADADEATQRVAGAVLPALFTLDERGRPRRNPDYLTDASVVSSKPHQVVRYKLNPKAVWSDGTAVTAADFAAQWKALRGKDSAYFAARNTGYERIDRVEQGAGAHEVKVTFARNDADWRALFTPLYPKALTDDASAFNDTSRKELPLAAGPFRLAERDQQQGTLALARNPRWWGERAKLDRLVLRAVPREQRVEALAGGKVDLAEITPAAAERIMKANAAKGTQEPQGDAGKAGSAAAAPGTGPATGPSVRTPVASPAVVSPPAVSPSVRTPMVSPSLMSPSVAVPPAPKRPGTPRSDGANKPVAADATLLRGLMVRRSLAPAYTQLALNGASGPLADERVRRAIVRAVDRKALAEYVLGPLGLPVEPLGSHLLVAGQPGYADHSDAVGSVDLKAAMDLLADAGWKEGHGAAPAKKAAHLPVVGGLDPSDDPEDEEVAESPEESPLASPYGDEDNGKGRGDTGGRAAAAPARFKDGRKLVLRFVLPNGSGAEPLRAVGERIARQLDAIGVRTELVKVEDAVFFKENISKGKFDLALFGWPTGAFPATDARPVFAKPQPAPDGSLTVEQNYTRVGTDQIDQLFDKASTELDEETSHDLLARADARIWAVAGSLPLYQRPELVATRRTVVNAGAFGMATPRYQDMGFLRGAP</sequence>
<dbReference type="EMBL" id="BAAASL010000014">
    <property type="protein sequence ID" value="GAA2719962.1"/>
    <property type="molecule type" value="Genomic_DNA"/>
</dbReference>
<feature type="compositionally biased region" description="Acidic residues" evidence="1">
    <location>
        <begin position="516"/>
        <end position="530"/>
    </location>
</feature>
<feature type="region of interest" description="Disordered" evidence="1">
    <location>
        <begin position="307"/>
        <end position="390"/>
    </location>
</feature>
<organism evidence="5 6">
    <name type="scientific">Streptomyces luteosporeus</name>
    <dbReference type="NCBI Taxonomy" id="173856"/>
    <lineage>
        <taxon>Bacteria</taxon>
        <taxon>Bacillati</taxon>
        <taxon>Actinomycetota</taxon>
        <taxon>Actinomycetes</taxon>
        <taxon>Kitasatosporales</taxon>
        <taxon>Streptomycetaceae</taxon>
        <taxon>Streptomyces</taxon>
    </lineage>
</organism>
<gene>
    <name evidence="4" type="ORF">GCM10010315_39000</name>
    <name evidence="5" type="ORF">GCM10010315_39230</name>
</gene>
<dbReference type="InterPro" id="IPR000914">
    <property type="entry name" value="SBP_5_dom"/>
</dbReference>
<feature type="domain" description="Solute-binding protein family 5" evidence="3">
    <location>
        <begin position="401"/>
        <end position="498"/>
    </location>
</feature>
<feature type="compositionally biased region" description="Low complexity" evidence="1">
    <location>
        <begin position="500"/>
        <end position="515"/>
    </location>
</feature>
<feature type="compositionally biased region" description="Low complexity" evidence="1">
    <location>
        <begin position="318"/>
        <end position="371"/>
    </location>
</feature>
<feature type="domain" description="Solute-binding protein family 5" evidence="3">
    <location>
        <begin position="130"/>
        <end position="314"/>
    </location>
</feature>
<dbReference type="Proteomes" id="UP001500886">
    <property type="component" value="Unassembled WGS sequence"/>
</dbReference>
<dbReference type="EMBL" id="BAAASL010000014">
    <property type="protein sequence ID" value="GAA2719890.1"/>
    <property type="molecule type" value="Genomic_DNA"/>
</dbReference>
<dbReference type="Pfam" id="PF00496">
    <property type="entry name" value="SBP_bac_5"/>
    <property type="match status" value="2"/>
</dbReference>
<protein>
    <recommendedName>
        <fullName evidence="3">Solute-binding protein family 5 domain-containing protein</fullName>
    </recommendedName>
</protein>
<reference evidence="4 6" key="2">
    <citation type="journal article" date="2019" name="Int. J. Syst. Evol. Microbiol.">
        <title>The Global Catalogue of Microorganisms (GCM) 10K type strain sequencing project: providing services to taxonomists for standard genome sequencing and annotation.</title>
        <authorList>
            <consortium name="The Broad Institute Genomics Platform"/>
            <consortium name="The Broad Institute Genome Sequencing Center for Infectious Disease"/>
            <person name="Wu L."/>
            <person name="Ma J."/>
        </authorList>
    </citation>
    <scope>NUCLEOTIDE SEQUENCE [LARGE SCALE GENOMIC DNA]</scope>
    <source>
        <strain evidence="4 6">JCM 4542</strain>
    </source>
</reference>
<feature type="chain" id="PRO_5045029760" description="Solute-binding protein family 5 domain-containing protein" evidence="2">
    <location>
        <begin position="42"/>
        <end position="738"/>
    </location>
</feature>
<feature type="region of interest" description="Disordered" evidence="1">
    <location>
        <begin position="1"/>
        <end position="24"/>
    </location>
</feature>
<feature type="region of interest" description="Disordered" evidence="1">
    <location>
        <begin position="500"/>
        <end position="557"/>
    </location>
</feature>
<feature type="signal peptide" evidence="2">
    <location>
        <begin position="1"/>
        <end position="41"/>
    </location>
</feature>
<reference evidence="5" key="3">
    <citation type="submission" date="2023-12" db="EMBL/GenBank/DDBJ databases">
        <authorList>
            <person name="Sun Q."/>
            <person name="Inoue M."/>
        </authorList>
    </citation>
    <scope>NUCLEOTIDE SEQUENCE</scope>
    <source>
        <strain evidence="5">JCM 4542</strain>
    </source>
</reference>
<dbReference type="Gene3D" id="3.90.76.10">
    <property type="entry name" value="Dipeptide-binding Protein, Domain 1"/>
    <property type="match status" value="1"/>
</dbReference>
<keyword evidence="6" id="KW-1185">Reference proteome</keyword>
<evidence type="ECO:0000256" key="1">
    <source>
        <dbReference type="SAM" id="MobiDB-lite"/>
    </source>
</evidence>
<dbReference type="Gene3D" id="3.40.190.10">
    <property type="entry name" value="Periplasmic binding protein-like II"/>
    <property type="match status" value="1"/>
</dbReference>
<evidence type="ECO:0000259" key="3">
    <source>
        <dbReference type="Pfam" id="PF00496"/>
    </source>
</evidence>
<dbReference type="CDD" id="cd08501">
    <property type="entry name" value="PBP2_Lpqw"/>
    <property type="match status" value="1"/>
</dbReference>
<keyword evidence="2" id="KW-0732">Signal</keyword>
<feature type="compositionally biased region" description="Basic residues" evidence="1">
    <location>
        <begin position="9"/>
        <end position="23"/>
    </location>
</feature>
<name>A0ABP6GA41_9ACTN</name>
<dbReference type="PANTHER" id="PTHR30290">
    <property type="entry name" value="PERIPLASMIC BINDING COMPONENT OF ABC TRANSPORTER"/>
    <property type="match status" value="1"/>
</dbReference>
<dbReference type="Gene3D" id="3.10.105.10">
    <property type="entry name" value="Dipeptide-binding Protein, Domain 3"/>
    <property type="match status" value="1"/>
</dbReference>
<evidence type="ECO:0000313" key="5">
    <source>
        <dbReference type="EMBL" id="GAA2719962.1"/>
    </source>
</evidence>
<dbReference type="PANTHER" id="PTHR30290:SF65">
    <property type="entry name" value="MONOACYL PHOSPHATIDYLINOSITOL TETRAMANNOSIDE-BINDING PROTEIN LPQW-RELATED"/>
    <property type="match status" value="1"/>
</dbReference>
<reference evidence="5" key="1">
    <citation type="journal article" date="2014" name="Int. J. Syst. Evol. Microbiol.">
        <title>Complete genome of a new Firmicutes species belonging to the dominant human colonic microbiota ('Ruminococcus bicirculans') reveals two chromosomes and a selective capacity to utilize plant glucans.</title>
        <authorList>
            <consortium name="NISC Comparative Sequencing Program"/>
            <person name="Wegmann U."/>
            <person name="Louis P."/>
            <person name="Goesmann A."/>
            <person name="Henrissat B."/>
            <person name="Duncan S.H."/>
            <person name="Flint H.J."/>
        </authorList>
    </citation>
    <scope>NUCLEOTIDE SEQUENCE</scope>
    <source>
        <strain evidence="5">JCM 4542</strain>
    </source>
</reference>
<dbReference type="InterPro" id="IPR039424">
    <property type="entry name" value="SBP_5"/>
</dbReference>
<comment type="caution">
    <text evidence="5">The sequence shown here is derived from an EMBL/GenBank/DDBJ whole genome shotgun (WGS) entry which is preliminary data.</text>
</comment>